<evidence type="ECO:0000259" key="6">
    <source>
        <dbReference type="PROSITE" id="PS51012"/>
    </source>
</evidence>
<dbReference type="GO" id="GO:0140359">
    <property type="term" value="F:ABC-type transporter activity"/>
    <property type="evidence" value="ECO:0007669"/>
    <property type="project" value="InterPro"/>
</dbReference>
<dbReference type="Gene3D" id="3.40.50.300">
    <property type="entry name" value="P-loop containing nucleotide triphosphate hydrolases"/>
    <property type="match status" value="1"/>
</dbReference>
<evidence type="ECO:0000256" key="2">
    <source>
        <dbReference type="ARBA" id="ARBA00022692"/>
    </source>
</evidence>
<feature type="transmembrane region" description="Helical" evidence="5">
    <location>
        <begin position="464"/>
        <end position="488"/>
    </location>
</feature>
<evidence type="ECO:0000256" key="4">
    <source>
        <dbReference type="ARBA" id="ARBA00023136"/>
    </source>
</evidence>
<feature type="transmembrane region" description="Helical" evidence="5">
    <location>
        <begin position="509"/>
        <end position="535"/>
    </location>
</feature>
<organism evidence="7 8">
    <name type="scientific">Ignelater luminosus</name>
    <name type="common">Cucubano</name>
    <name type="synonym">Pyrophorus luminosus</name>
    <dbReference type="NCBI Taxonomy" id="2038154"/>
    <lineage>
        <taxon>Eukaryota</taxon>
        <taxon>Metazoa</taxon>
        <taxon>Ecdysozoa</taxon>
        <taxon>Arthropoda</taxon>
        <taxon>Hexapoda</taxon>
        <taxon>Insecta</taxon>
        <taxon>Pterygota</taxon>
        <taxon>Neoptera</taxon>
        <taxon>Endopterygota</taxon>
        <taxon>Coleoptera</taxon>
        <taxon>Polyphaga</taxon>
        <taxon>Elateriformia</taxon>
        <taxon>Elateroidea</taxon>
        <taxon>Elateridae</taxon>
        <taxon>Agrypninae</taxon>
        <taxon>Pyrophorini</taxon>
        <taxon>Ignelater</taxon>
    </lineage>
</organism>
<feature type="transmembrane region" description="Helical" evidence="5">
    <location>
        <begin position="631"/>
        <end position="655"/>
    </location>
</feature>
<gene>
    <name evidence="7" type="ORF">ILUMI_27552</name>
</gene>
<dbReference type="InterPro" id="IPR003439">
    <property type="entry name" value="ABC_transporter-like_ATP-bd"/>
</dbReference>
<dbReference type="InterPro" id="IPR027417">
    <property type="entry name" value="P-loop_NTPase"/>
</dbReference>
<sequence length="660" mass="74062">MVYWELVDVDLALYGEFSIRETLFYFGWIAGMSNQKIDVRSDFLVNFLMLPDANRRVKELSGGQQRRVSLASALIHEPELLILDEPTVGVDPLLRQNIWAHLVDITRGGLTTVIITTHYIDETRQAHLIGLMRGGYFLAEESPEKLLTQFRTQTLEDVFLKLSVIQNLGRRRRSSIAQEVAVGIPVPQGVVNDSAVLDDVDSGEACEISGEFGDNISISSRGCRRVSIAPSPEDEGPIAPVMEIPPDDVHPTKISDYLFVFKGNHMKALVWKNLLWMIRNIPVMLFIIALPVAQIVLFCLSIGHDPVNLPVAVVNYEANNSINCEQSLTCNTTQLSCSYLGYLEKRALNLIYYDTEDHARESVLKGKTYASIIVRENYSEALRARVDDWRNSLPWDIEASEIDVIRDLTSKDIANYLKVYMYDSFQNFVQDFLETCGINRKVISLPIRWETPIYGLAYPNFTDFATPGIILTVIFFLAVALTSGAMLIERNEGSLERSLVIGISGVELLTSHVICQFIVMVGQSIMVIVCAFAIFDNTIKGPLYLVIILTLLTGFCGMCFGFVVSCVCDTERTATYMAMGSFLPIVMLCGIIWPIEAMDQLLQLFSFFLPLTKATESLRSILQRGWGISTFTVYMGFISISVWIIIFLSISLLLLKFKKG</sequence>
<dbReference type="GO" id="GO:0016887">
    <property type="term" value="F:ATP hydrolysis activity"/>
    <property type="evidence" value="ECO:0007669"/>
    <property type="project" value="InterPro"/>
</dbReference>
<evidence type="ECO:0000313" key="8">
    <source>
        <dbReference type="Proteomes" id="UP000801492"/>
    </source>
</evidence>
<dbReference type="InterPro" id="IPR013525">
    <property type="entry name" value="ABC2_TM"/>
</dbReference>
<dbReference type="Pfam" id="PF00005">
    <property type="entry name" value="ABC_tran"/>
    <property type="match status" value="1"/>
</dbReference>
<keyword evidence="2 5" id="KW-0812">Transmembrane</keyword>
<evidence type="ECO:0000256" key="5">
    <source>
        <dbReference type="SAM" id="Phobius"/>
    </source>
</evidence>
<dbReference type="EMBL" id="VTPC01091320">
    <property type="protein sequence ID" value="KAF2878619.1"/>
    <property type="molecule type" value="Genomic_DNA"/>
</dbReference>
<reference evidence="7" key="1">
    <citation type="submission" date="2019-08" db="EMBL/GenBank/DDBJ databases">
        <title>The genome of the North American firefly Photinus pyralis.</title>
        <authorList>
            <consortium name="Photinus pyralis genome working group"/>
            <person name="Fallon T.R."/>
            <person name="Sander Lower S.E."/>
            <person name="Weng J.-K."/>
        </authorList>
    </citation>
    <scope>NUCLEOTIDE SEQUENCE</scope>
    <source>
        <strain evidence="7">TRF0915ILg1</strain>
        <tissue evidence="7">Whole body</tissue>
    </source>
</reference>
<keyword evidence="3 5" id="KW-1133">Transmembrane helix</keyword>
<dbReference type="PANTHER" id="PTHR43038">
    <property type="entry name" value="ATP-BINDING CASSETTE, SUB-FAMILY H, MEMBER 1"/>
    <property type="match status" value="1"/>
</dbReference>
<dbReference type="GO" id="GO:0016020">
    <property type="term" value="C:membrane"/>
    <property type="evidence" value="ECO:0007669"/>
    <property type="project" value="UniProtKB-SubCell"/>
</dbReference>
<dbReference type="PROSITE" id="PS51012">
    <property type="entry name" value="ABC_TM2"/>
    <property type="match status" value="1"/>
</dbReference>
<evidence type="ECO:0000256" key="3">
    <source>
        <dbReference type="ARBA" id="ARBA00022989"/>
    </source>
</evidence>
<feature type="domain" description="ABC transmembrane type-2" evidence="6">
    <location>
        <begin position="414"/>
        <end position="658"/>
    </location>
</feature>
<feature type="transmembrane region" description="Helical" evidence="5">
    <location>
        <begin position="541"/>
        <end position="564"/>
    </location>
</feature>
<evidence type="ECO:0000256" key="1">
    <source>
        <dbReference type="ARBA" id="ARBA00004141"/>
    </source>
</evidence>
<dbReference type="Proteomes" id="UP000801492">
    <property type="component" value="Unassembled WGS sequence"/>
</dbReference>
<dbReference type="AlphaFoldDB" id="A0A8K0C3F7"/>
<dbReference type="PANTHER" id="PTHR43038:SF5">
    <property type="entry name" value="RE14039P"/>
    <property type="match status" value="1"/>
</dbReference>
<comment type="subcellular location">
    <subcellularLocation>
        <location evidence="1">Membrane</location>
        <topology evidence="1">Multi-pass membrane protein</topology>
    </subcellularLocation>
</comment>
<comment type="caution">
    <text evidence="7">The sequence shown here is derived from an EMBL/GenBank/DDBJ whole genome shotgun (WGS) entry which is preliminary data.</text>
</comment>
<accession>A0A8K0C3F7</accession>
<dbReference type="OrthoDB" id="10255969at2759"/>
<evidence type="ECO:0000313" key="7">
    <source>
        <dbReference type="EMBL" id="KAF2878619.1"/>
    </source>
</evidence>
<dbReference type="SUPFAM" id="SSF52540">
    <property type="entry name" value="P-loop containing nucleoside triphosphate hydrolases"/>
    <property type="match status" value="1"/>
</dbReference>
<feature type="transmembrane region" description="Helical" evidence="5">
    <location>
        <begin position="281"/>
        <end position="303"/>
    </location>
</feature>
<keyword evidence="8" id="KW-1185">Reference proteome</keyword>
<keyword evidence="4 5" id="KW-0472">Membrane</keyword>
<protein>
    <recommendedName>
        <fullName evidence="6">ABC transmembrane type-2 domain-containing protein</fullName>
    </recommendedName>
</protein>
<proteinExistence type="predicted"/>
<feature type="transmembrane region" description="Helical" evidence="5">
    <location>
        <begin position="576"/>
        <end position="595"/>
    </location>
</feature>
<dbReference type="InterPro" id="IPR047817">
    <property type="entry name" value="ABC2_TM_bact-type"/>
</dbReference>
<dbReference type="GO" id="GO:0005524">
    <property type="term" value="F:ATP binding"/>
    <property type="evidence" value="ECO:0007669"/>
    <property type="project" value="InterPro"/>
</dbReference>
<dbReference type="Pfam" id="PF12698">
    <property type="entry name" value="ABC2_membrane_3"/>
    <property type="match status" value="1"/>
</dbReference>
<name>A0A8K0C3F7_IGNLU</name>